<feature type="compositionally biased region" description="Polar residues" evidence="1">
    <location>
        <begin position="36"/>
        <end position="47"/>
    </location>
</feature>
<proteinExistence type="predicted"/>
<keyword evidence="3" id="KW-1185">Reference proteome</keyword>
<feature type="compositionally biased region" description="Polar residues" evidence="1">
    <location>
        <begin position="7"/>
        <end position="20"/>
    </location>
</feature>
<comment type="caution">
    <text evidence="2">The sequence shown here is derived from an EMBL/GenBank/DDBJ whole genome shotgun (WGS) entry which is preliminary data.</text>
</comment>
<dbReference type="Proteomes" id="UP001596055">
    <property type="component" value="Unassembled WGS sequence"/>
</dbReference>
<reference evidence="3" key="1">
    <citation type="journal article" date="2019" name="Int. J. Syst. Evol. Microbiol.">
        <title>The Global Catalogue of Microorganisms (GCM) 10K type strain sequencing project: providing services to taxonomists for standard genome sequencing and annotation.</title>
        <authorList>
            <consortium name="The Broad Institute Genomics Platform"/>
            <consortium name="The Broad Institute Genome Sequencing Center for Infectious Disease"/>
            <person name="Wu L."/>
            <person name="Ma J."/>
        </authorList>
    </citation>
    <scope>NUCLEOTIDE SEQUENCE [LARGE SCALE GENOMIC DNA]</scope>
    <source>
        <strain evidence="3">CGMCC 4.1799</strain>
    </source>
</reference>
<evidence type="ECO:0000256" key="1">
    <source>
        <dbReference type="SAM" id="MobiDB-lite"/>
    </source>
</evidence>
<protein>
    <submittedName>
        <fullName evidence="2">UDP pyrophosphate phosphatase</fullName>
    </submittedName>
</protein>
<feature type="region of interest" description="Disordered" evidence="1">
    <location>
        <begin position="1"/>
        <end position="67"/>
    </location>
</feature>
<sequence>MIGGISPGNQSLYQNGNNSPVRERTEGARAPAASPDANSQAVRQNLADNGRRSTSEPTAPGSDNLARRVEARRAAEDTRLERFQANELPLPTAKALSTFAGVAAAGQDSGAASSLAGIDIIV</sequence>
<organism evidence="2 3">
    <name type="scientific">Marinobacter koreensis</name>
    <dbReference type="NCBI Taxonomy" id="335974"/>
    <lineage>
        <taxon>Bacteria</taxon>
        <taxon>Pseudomonadati</taxon>
        <taxon>Pseudomonadota</taxon>
        <taxon>Gammaproteobacteria</taxon>
        <taxon>Pseudomonadales</taxon>
        <taxon>Marinobacteraceae</taxon>
        <taxon>Marinobacter</taxon>
    </lineage>
</organism>
<name>A0ABW0RPC9_9GAMM</name>
<evidence type="ECO:0000313" key="2">
    <source>
        <dbReference type="EMBL" id="MFC5545927.1"/>
    </source>
</evidence>
<dbReference type="EMBL" id="JBHSNL010000004">
    <property type="protein sequence ID" value="MFC5545927.1"/>
    <property type="molecule type" value="Genomic_DNA"/>
</dbReference>
<accession>A0ABW0RPC9</accession>
<dbReference type="RefSeq" id="WP_008937444.1">
    <property type="nucleotide sequence ID" value="NZ_JAKZAJ010000005.1"/>
</dbReference>
<evidence type="ECO:0000313" key="3">
    <source>
        <dbReference type="Proteomes" id="UP001596055"/>
    </source>
</evidence>
<gene>
    <name evidence="2" type="ORF">ACFPQA_12745</name>
</gene>